<dbReference type="PANTHER" id="PTHR31635:SF196">
    <property type="entry name" value="REVERSE TRANSCRIPTASE DOMAIN-CONTAINING PROTEIN-RELATED"/>
    <property type="match status" value="1"/>
</dbReference>
<evidence type="ECO:0000259" key="1">
    <source>
        <dbReference type="PROSITE" id="PS50878"/>
    </source>
</evidence>
<dbReference type="Pfam" id="PF00078">
    <property type="entry name" value="RVT_1"/>
    <property type="match status" value="1"/>
</dbReference>
<dbReference type="CDD" id="cd01650">
    <property type="entry name" value="RT_nLTR_like"/>
    <property type="match status" value="1"/>
</dbReference>
<dbReference type="PROSITE" id="PS50878">
    <property type="entry name" value="RT_POL"/>
    <property type="match status" value="1"/>
</dbReference>
<dbReference type="EMBL" id="OZ034813">
    <property type="protein sequence ID" value="CAL1356637.1"/>
    <property type="molecule type" value="Genomic_DNA"/>
</dbReference>
<sequence length="515" mass="59462">MDLGYTGPRFTWFKGGSGVKERLDRGLCNLAWHHKFPQTHVSHLIKMRSDHRPILICNKTIPTKSKLVRRFQFLAPWLSHDEFLPFLSSSWIRGQALPCALQDLSSKLQVWNKEVFGNIFQKKKRLANKLHSLETLNERNPSTSSLEEEKKVREDLEDVLWQEEILWLQKSRANWTIHGDQNSRFFHSSTLSRRKRNKIISLRNEAGEWITDPDLLQDMAREHYVKLFTKCKLCNRSGHHSITATFPPITSSRWEQMERSPTFEEIHGIIKEMNGLKAPGKDGFHALFFQRCWKLVGQDFFKSIQECFRNPESIRTHNETLLALIPKVDSPSSMSQFRPISLCNVGYKVVAKCIANKLKCLMPHLVKPNQSSFVPNRHITDNILILQETVHSMARKKGKKGMMLLKLDLAKVYDRLDWDFFEEPITLAGLPQSIIRVIMKCVTTVEMQVLWEGGETQSFKPSRGLRQGCPLSPYLFTLCVERLGHCISEEVSLNRWNPVKLSAGGPPLIPLVLCR</sequence>
<proteinExistence type="predicted"/>
<feature type="domain" description="Reverse transcriptase" evidence="1">
    <location>
        <begin position="306"/>
        <end position="515"/>
    </location>
</feature>
<dbReference type="Gene3D" id="3.60.10.10">
    <property type="entry name" value="Endonuclease/exonuclease/phosphatase"/>
    <property type="match status" value="1"/>
</dbReference>
<dbReference type="InterPro" id="IPR043502">
    <property type="entry name" value="DNA/RNA_pol_sf"/>
</dbReference>
<dbReference type="SUPFAM" id="SSF56672">
    <property type="entry name" value="DNA/RNA polymerases"/>
    <property type="match status" value="1"/>
</dbReference>
<keyword evidence="3" id="KW-1185">Reference proteome</keyword>
<dbReference type="Proteomes" id="UP001497516">
    <property type="component" value="Chromosome 1"/>
</dbReference>
<organism evidence="2 3">
    <name type="scientific">Linum trigynum</name>
    <dbReference type="NCBI Taxonomy" id="586398"/>
    <lineage>
        <taxon>Eukaryota</taxon>
        <taxon>Viridiplantae</taxon>
        <taxon>Streptophyta</taxon>
        <taxon>Embryophyta</taxon>
        <taxon>Tracheophyta</taxon>
        <taxon>Spermatophyta</taxon>
        <taxon>Magnoliopsida</taxon>
        <taxon>eudicotyledons</taxon>
        <taxon>Gunneridae</taxon>
        <taxon>Pentapetalae</taxon>
        <taxon>rosids</taxon>
        <taxon>fabids</taxon>
        <taxon>Malpighiales</taxon>
        <taxon>Linaceae</taxon>
        <taxon>Linum</taxon>
    </lineage>
</organism>
<dbReference type="SUPFAM" id="SSF56219">
    <property type="entry name" value="DNase I-like"/>
    <property type="match status" value="1"/>
</dbReference>
<dbReference type="InterPro" id="IPR000477">
    <property type="entry name" value="RT_dom"/>
</dbReference>
<accession>A0AAV2CJ80</accession>
<name>A0AAV2CJ80_9ROSI</name>
<dbReference type="InterPro" id="IPR036691">
    <property type="entry name" value="Endo/exonu/phosph_ase_sf"/>
</dbReference>
<dbReference type="PANTHER" id="PTHR31635">
    <property type="entry name" value="REVERSE TRANSCRIPTASE DOMAIN-CONTAINING PROTEIN-RELATED"/>
    <property type="match status" value="1"/>
</dbReference>
<dbReference type="AlphaFoldDB" id="A0AAV2CJ80"/>
<reference evidence="2 3" key="1">
    <citation type="submission" date="2024-04" db="EMBL/GenBank/DDBJ databases">
        <authorList>
            <person name="Fracassetti M."/>
        </authorList>
    </citation>
    <scope>NUCLEOTIDE SEQUENCE [LARGE SCALE GENOMIC DNA]</scope>
</reference>
<gene>
    <name evidence="2" type="ORF">LTRI10_LOCUS4322</name>
</gene>
<evidence type="ECO:0000313" key="2">
    <source>
        <dbReference type="EMBL" id="CAL1356637.1"/>
    </source>
</evidence>
<protein>
    <recommendedName>
        <fullName evidence="1">Reverse transcriptase domain-containing protein</fullName>
    </recommendedName>
</protein>
<evidence type="ECO:0000313" key="3">
    <source>
        <dbReference type="Proteomes" id="UP001497516"/>
    </source>
</evidence>